<evidence type="ECO:0000313" key="11">
    <source>
        <dbReference type="Proteomes" id="UP000182635"/>
    </source>
</evidence>
<dbReference type="Gene3D" id="3.40.50.300">
    <property type="entry name" value="P-loop containing nucleotide triphosphate hydrolases"/>
    <property type="match status" value="2"/>
</dbReference>
<evidence type="ECO:0000256" key="3">
    <source>
        <dbReference type="ARBA" id="ARBA00022448"/>
    </source>
</evidence>
<dbReference type="AlphaFoldDB" id="A0A1I2S4T7"/>
<evidence type="ECO:0000256" key="1">
    <source>
        <dbReference type="ARBA" id="ARBA00004202"/>
    </source>
</evidence>
<dbReference type="PANTHER" id="PTHR43553">
    <property type="entry name" value="HEAVY METAL TRANSPORTER"/>
    <property type="match status" value="1"/>
</dbReference>
<dbReference type="GO" id="GO:0043190">
    <property type="term" value="C:ATP-binding cassette (ABC) transporter complex"/>
    <property type="evidence" value="ECO:0007669"/>
    <property type="project" value="TreeGrafter"/>
</dbReference>
<dbReference type="PROSITE" id="PS50893">
    <property type="entry name" value="ABC_TRANSPORTER_2"/>
    <property type="match status" value="2"/>
</dbReference>
<dbReference type="RefSeq" id="WP_046922303.1">
    <property type="nucleotide sequence ID" value="NZ_BCVU01000015.1"/>
</dbReference>
<dbReference type="InterPro" id="IPR015856">
    <property type="entry name" value="ABC_transpr_CbiO/EcfA_su"/>
</dbReference>
<evidence type="ECO:0000256" key="2">
    <source>
        <dbReference type="ARBA" id="ARBA00005417"/>
    </source>
</evidence>
<dbReference type="OrthoDB" id="501320at2"/>
<keyword evidence="5" id="KW-0547">Nucleotide-binding</keyword>
<dbReference type="PROSITE" id="PS00211">
    <property type="entry name" value="ABC_TRANSPORTER_1"/>
    <property type="match status" value="2"/>
</dbReference>
<dbReference type="InterPro" id="IPR017871">
    <property type="entry name" value="ABC_transporter-like_CS"/>
</dbReference>
<dbReference type="GO" id="GO:0042626">
    <property type="term" value="F:ATPase-coupled transmembrane transporter activity"/>
    <property type="evidence" value="ECO:0007669"/>
    <property type="project" value="TreeGrafter"/>
</dbReference>
<evidence type="ECO:0000256" key="8">
    <source>
        <dbReference type="ARBA" id="ARBA00023136"/>
    </source>
</evidence>
<dbReference type="GO" id="GO:0016887">
    <property type="term" value="F:ATP hydrolysis activity"/>
    <property type="evidence" value="ECO:0007669"/>
    <property type="project" value="InterPro"/>
</dbReference>
<comment type="similarity">
    <text evidence="2">Belongs to the ABC transporter superfamily.</text>
</comment>
<dbReference type="SMART" id="SM00382">
    <property type="entry name" value="AAA"/>
    <property type="match status" value="2"/>
</dbReference>
<gene>
    <name evidence="10" type="ORF">SAMN02910432_01496</name>
</gene>
<dbReference type="SUPFAM" id="SSF52540">
    <property type="entry name" value="P-loop containing nucleoside triphosphate hydrolases"/>
    <property type="match status" value="2"/>
</dbReference>
<dbReference type="InterPro" id="IPR050095">
    <property type="entry name" value="ECF_ABC_transporter_ATP-bd"/>
</dbReference>
<keyword evidence="8" id="KW-0472">Membrane</keyword>
<evidence type="ECO:0000256" key="6">
    <source>
        <dbReference type="ARBA" id="ARBA00022840"/>
    </source>
</evidence>
<dbReference type="EMBL" id="FOPI01000024">
    <property type="protein sequence ID" value="SFG46759.1"/>
    <property type="molecule type" value="Genomic_DNA"/>
</dbReference>
<keyword evidence="4" id="KW-1003">Cell membrane</keyword>
<dbReference type="InterPro" id="IPR003593">
    <property type="entry name" value="AAA+_ATPase"/>
</dbReference>
<evidence type="ECO:0000256" key="5">
    <source>
        <dbReference type="ARBA" id="ARBA00022741"/>
    </source>
</evidence>
<name>A0A1I2S4T7_9LACO</name>
<dbReference type="InterPro" id="IPR003439">
    <property type="entry name" value="ABC_transporter-like_ATP-bd"/>
</dbReference>
<reference evidence="11" key="1">
    <citation type="submission" date="2016-10" db="EMBL/GenBank/DDBJ databases">
        <authorList>
            <person name="Varghese N."/>
            <person name="Submissions S."/>
        </authorList>
    </citation>
    <scope>NUCLEOTIDE SEQUENCE [LARGE SCALE GENOMIC DNA]</scope>
    <source>
        <strain evidence="11">DSM 20403</strain>
    </source>
</reference>
<dbReference type="Pfam" id="PF00005">
    <property type="entry name" value="ABC_tran"/>
    <property type="match status" value="2"/>
</dbReference>
<keyword evidence="3" id="KW-0813">Transport</keyword>
<dbReference type="GO" id="GO:0005524">
    <property type="term" value="F:ATP binding"/>
    <property type="evidence" value="ECO:0007669"/>
    <property type="project" value="UniProtKB-KW"/>
</dbReference>
<accession>A0A1I2S4T7</accession>
<evidence type="ECO:0000256" key="4">
    <source>
        <dbReference type="ARBA" id="ARBA00022475"/>
    </source>
</evidence>
<sequence length="464" mass="52596">MTSLRLADVTFSYDDCEGPIVENFSYELDEGTISLISGPSGCGKSTVFKLMAGLLPQYGGKILSGKVLLENAEIESVVPFERAKRVAMLFQNPNRQFAMKTVFSQFVFALENLQLDHQEIEERINDALKRFELEDFKDRNLQELSGGEQQRIALALVYSLKSSVILLDEPFANVDPENRSKLLEDLKRLQKEQRKTILISDHDSSGYFGIVDHWYRFSSQGFVEKDVNELKTREQQPKVIGMPKNDARLFWDDLGFEVSKRKLLSNSSFCLPTGQIGLLSGKNGCGKSTLFACLCKLHEKTGKITFDQKDSDKIKLSKWAKNVGCAFQNSLDQFIKLTVEEEILASRKNTRHKDYWSEERIQKAIKALNLTGIMKHSVYRISGGQQKKLQLLVMLIMAQPILLIDEPFAGLDQESLEVSCSLLKETVENLQLSVLLISHQRVRVVSFMDYEISLENGILKEVSA</sequence>
<evidence type="ECO:0000313" key="10">
    <source>
        <dbReference type="EMBL" id="SFG46759.1"/>
    </source>
</evidence>
<dbReference type="PANTHER" id="PTHR43553:SF27">
    <property type="entry name" value="ENERGY-COUPLING FACTOR TRANSPORTER ATP-BINDING PROTEIN ECFA2"/>
    <property type="match status" value="1"/>
</dbReference>
<proteinExistence type="inferred from homology"/>
<protein>
    <submittedName>
        <fullName evidence="10">Energy-coupling factor transport system ATP-binding protein</fullName>
    </submittedName>
</protein>
<feature type="domain" description="ABC transporter" evidence="9">
    <location>
        <begin position="249"/>
        <end position="464"/>
    </location>
</feature>
<keyword evidence="6 10" id="KW-0067">ATP-binding</keyword>
<dbReference type="Proteomes" id="UP000182635">
    <property type="component" value="Unassembled WGS sequence"/>
</dbReference>
<keyword evidence="7" id="KW-1278">Translocase</keyword>
<comment type="subcellular location">
    <subcellularLocation>
        <location evidence="1">Cell membrane</location>
        <topology evidence="1">Peripheral membrane protein</topology>
    </subcellularLocation>
</comment>
<feature type="domain" description="ABC transporter" evidence="9">
    <location>
        <begin position="4"/>
        <end position="244"/>
    </location>
</feature>
<dbReference type="InterPro" id="IPR027417">
    <property type="entry name" value="P-loop_NTPase"/>
</dbReference>
<organism evidence="10 11">
    <name type="scientific">Ligilactobacillus ruminis DSM 20403 = NBRC 102161</name>
    <dbReference type="NCBI Taxonomy" id="1423798"/>
    <lineage>
        <taxon>Bacteria</taxon>
        <taxon>Bacillati</taxon>
        <taxon>Bacillota</taxon>
        <taxon>Bacilli</taxon>
        <taxon>Lactobacillales</taxon>
        <taxon>Lactobacillaceae</taxon>
        <taxon>Ligilactobacillus</taxon>
    </lineage>
</organism>
<evidence type="ECO:0000256" key="7">
    <source>
        <dbReference type="ARBA" id="ARBA00022967"/>
    </source>
</evidence>
<dbReference type="CDD" id="cd03225">
    <property type="entry name" value="ABC_cobalt_CbiO_domain1"/>
    <property type="match status" value="2"/>
</dbReference>
<evidence type="ECO:0000259" key="9">
    <source>
        <dbReference type="PROSITE" id="PS50893"/>
    </source>
</evidence>